<dbReference type="GeneID" id="92928279"/>
<evidence type="ECO:0000256" key="2">
    <source>
        <dbReference type="ARBA" id="ARBA00022448"/>
    </source>
</evidence>
<comment type="similarity">
    <text evidence="11">Belongs to the TonB-dependent receptor family.</text>
</comment>
<dbReference type="FunFam" id="2.60.40.1120:FF:000003">
    <property type="entry name" value="Outer membrane protein Omp121"/>
    <property type="match status" value="1"/>
</dbReference>
<dbReference type="Pfam" id="PF07715">
    <property type="entry name" value="Plug"/>
    <property type="match status" value="1"/>
</dbReference>
<keyword evidence="10 11" id="KW-0998">Cell outer membrane</keyword>
<accession>A0A495WEN7</accession>
<dbReference type="InterPro" id="IPR008969">
    <property type="entry name" value="CarboxyPept-like_regulatory"/>
</dbReference>
<evidence type="ECO:0000256" key="12">
    <source>
        <dbReference type="SAM" id="SignalP"/>
    </source>
</evidence>
<dbReference type="InterPro" id="IPR039426">
    <property type="entry name" value="TonB-dep_rcpt-like"/>
</dbReference>
<keyword evidence="5 11" id="KW-0812">Transmembrane</keyword>
<evidence type="ECO:0000256" key="6">
    <source>
        <dbReference type="ARBA" id="ARBA00023004"/>
    </source>
</evidence>
<evidence type="ECO:0000256" key="8">
    <source>
        <dbReference type="ARBA" id="ARBA00023077"/>
    </source>
</evidence>
<evidence type="ECO:0000256" key="1">
    <source>
        <dbReference type="ARBA" id="ARBA00004571"/>
    </source>
</evidence>
<keyword evidence="12" id="KW-0732">Signal</keyword>
<dbReference type="SUPFAM" id="SSF49464">
    <property type="entry name" value="Carboxypeptidase regulatory domain-like"/>
    <property type="match status" value="1"/>
</dbReference>
<keyword evidence="9 11" id="KW-0472">Membrane</keyword>
<feature type="signal peptide" evidence="12">
    <location>
        <begin position="1"/>
        <end position="27"/>
    </location>
</feature>
<dbReference type="PANTHER" id="PTHR32552:SF81">
    <property type="entry name" value="TONB-DEPENDENT OUTER MEMBRANE RECEPTOR"/>
    <property type="match status" value="1"/>
</dbReference>
<keyword evidence="2 11" id="KW-0813">Transport</keyword>
<keyword evidence="3 11" id="KW-1134">Transmembrane beta strand</keyword>
<evidence type="ECO:0000256" key="11">
    <source>
        <dbReference type="PROSITE-ProRule" id="PRU01360"/>
    </source>
</evidence>
<comment type="caution">
    <text evidence="14">The sequence shown here is derived from an EMBL/GenBank/DDBJ whole genome shotgun (WGS) entry which is preliminary data.</text>
</comment>
<dbReference type="InterPro" id="IPR037066">
    <property type="entry name" value="Plug_dom_sf"/>
</dbReference>
<evidence type="ECO:0000256" key="4">
    <source>
        <dbReference type="ARBA" id="ARBA00022496"/>
    </source>
</evidence>
<dbReference type="Gene3D" id="2.170.130.10">
    <property type="entry name" value="TonB-dependent receptor, plug domain"/>
    <property type="match status" value="1"/>
</dbReference>
<dbReference type="RefSeq" id="WP_031258813.1">
    <property type="nucleotide sequence ID" value="NZ_KI440811.1"/>
</dbReference>
<dbReference type="AlphaFoldDB" id="A0A495WEN7"/>
<keyword evidence="6" id="KW-0408">Iron</keyword>
<name>A0A495WEN7_9BACT</name>
<feature type="chain" id="PRO_5019745662" evidence="12">
    <location>
        <begin position="28"/>
        <end position="1113"/>
    </location>
</feature>
<gene>
    <name evidence="14" type="ORF">BC742_0730</name>
</gene>
<dbReference type="NCBIfam" id="TIGR04057">
    <property type="entry name" value="SusC_RagA_signa"/>
    <property type="match status" value="1"/>
</dbReference>
<feature type="domain" description="TonB-dependent receptor plug" evidence="13">
    <location>
        <begin position="142"/>
        <end position="270"/>
    </location>
</feature>
<dbReference type="EMBL" id="RBXN01000002">
    <property type="protein sequence ID" value="RKT59809.1"/>
    <property type="molecule type" value="Genomic_DNA"/>
</dbReference>
<dbReference type="InterPro" id="IPR023997">
    <property type="entry name" value="TonB-dep_OMP_SusC/RagA_CS"/>
</dbReference>
<evidence type="ECO:0000313" key="14">
    <source>
        <dbReference type="EMBL" id="RKT59809.1"/>
    </source>
</evidence>
<evidence type="ECO:0000256" key="9">
    <source>
        <dbReference type="ARBA" id="ARBA00023136"/>
    </source>
</evidence>
<dbReference type="GO" id="GO:0006826">
    <property type="term" value="P:iron ion transport"/>
    <property type="evidence" value="ECO:0007669"/>
    <property type="project" value="UniProtKB-KW"/>
</dbReference>
<sequence length="1113" mass="123474">MRKNYFAKLRAALLISVAMLQGMSLYAGTGDARTETKSSAESGVAQKKITVKGVVTDEKGEPLIGVSIALKNSTQGTMSDMDGKYSISTDIENPTLIFSYVGYTSQTIVVGGKKEINVVLKEESHALNEVVVTAMGILRKEKSLTYATQQIKSDDLNRVQDPNVANSIEGKVSGVVITPSAGGAGGASKIILRGNKSVFGSSTPLIVVDGVPMTNNIRGQMTDLTTMTSSGVGEGSDPLSMINPDDIESINVLKGANAAALYGSAAANGVVMITTKRGKEGKLAINFSSNLTFDTPLLTPKIQNIYGAEVTSSSIGDQLSVDSWGDKVSARSADNLVINVPLDGDQFGADRTHEVYLRNSAGNDLDDFYRTGLTANNSIALSGGTDKIQTYFSFGNSHSKGMLESNSYNRNSFAFRQSYEFFKRLHFDMSMNYVQTVTRNRPGGGTTGNPIYHMYMMPRNIDIGYYRNNYAIDGTWNSNVRSIYVLDQGQYVLTPTRVALSGPMQNWAYMEARQNNPYWLMNQNRNKVNEDRFYGTITGRADIYDGLSFQARVSIDHTKYKKDSRRYATTFLPSNMDDYGNYWKDIETANEIYTDYLLSYNKTFGDFSVSATAGWVGHLRETETQKTDVVATYIDPNNQMLSTRVNLFQTNAGGTSATKTTKLTDWDKAALITAQLGWQEKVYIDGSYRRDWYRAYKQFSDRGTPDNYGYFGVGANAIVSSLVELPDWFSYLKYRLSYSEVGNSIPNQVYAKGTEDLKTGVISPSAYARFANPLPEKTKSVETGVEMMFLDNRLNLDLTYYNSKMQDLYMIATNASGLSEPVNSGKVRNQGIEATVGYNFRFGKNWSWKTSYNVSFNDNKILETSYEEDGSEKLIYNDLMGVRVRYRKGGSIGDMYVTDFKRDEKGYYVLDSEGKPQLETEANKQYGVYAGNMNSKWQMGWSNTIRYKDFSLFFLINGRIGGKVISFTEAYLDGSGLSERTAEARQYAEQHNLIASDYGSQPGMYLPDGSNRVVPISSYYKGIGGASPASSQYIYNGTNFRLRELSLGYTFRNLIGENKNLTLSFIARNLFFIYKDSPVDPDVSLSTANGAGAFEMFNMPSSRSFGFSLNVNF</sequence>
<dbReference type="PANTHER" id="PTHR32552">
    <property type="entry name" value="FERRICHROME IRON RECEPTOR-RELATED"/>
    <property type="match status" value="1"/>
</dbReference>
<dbReference type="SUPFAM" id="SSF56935">
    <property type="entry name" value="Porins"/>
    <property type="match status" value="1"/>
</dbReference>
<dbReference type="OrthoDB" id="9768177at2"/>
<comment type="subcellular location">
    <subcellularLocation>
        <location evidence="1 11">Cell outer membrane</location>
        <topology evidence="1 11">Multi-pass membrane protein</topology>
    </subcellularLocation>
</comment>
<evidence type="ECO:0000313" key="15">
    <source>
        <dbReference type="Proteomes" id="UP000269493"/>
    </source>
</evidence>
<evidence type="ECO:0000256" key="5">
    <source>
        <dbReference type="ARBA" id="ARBA00022692"/>
    </source>
</evidence>
<organism evidence="14 15">
    <name type="scientific">Coprobacter fastidiosus NSB1 = JCM 33896</name>
    <dbReference type="NCBI Taxonomy" id="1349822"/>
    <lineage>
        <taxon>Bacteria</taxon>
        <taxon>Pseudomonadati</taxon>
        <taxon>Bacteroidota</taxon>
        <taxon>Bacteroidia</taxon>
        <taxon>Bacteroidales</taxon>
        <taxon>Barnesiellaceae</taxon>
        <taxon>Coprobacter</taxon>
    </lineage>
</organism>
<dbReference type="PROSITE" id="PS52016">
    <property type="entry name" value="TONB_DEPENDENT_REC_3"/>
    <property type="match status" value="1"/>
</dbReference>
<dbReference type="InterPro" id="IPR036942">
    <property type="entry name" value="Beta-barrel_TonB_sf"/>
</dbReference>
<keyword evidence="7" id="KW-0406">Ion transport</keyword>
<proteinExistence type="inferred from homology"/>
<evidence type="ECO:0000259" key="13">
    <source>
        <dbReference type="Pfam" id="PF07715"/>
    </source>
</evidence>
<protein>
    <submittedName>
        <fullName evidence="14">TonB-linked SusC/RagA family outer membrane protein</fullName>
    </submittedName>
</protein>
<dbReference type="InterPro" id="IPR012910">
    <property type="entry name" value="Plug_dom"/>
</dbReference>
<reference evidence="14 15" key="1">
    <citation type="submission" date="2018-10" db="EMBL/GenBank/DDBJ databases">
        <title>Genomic Encyclopedia of Archaeal and Bacterial Type Strains, Phase II (KMG-II): from individual species to whole genera.</title>
        <authorList>
            <person name="Goeker M."/>
        </authorList>
    </citation>
    <scope>NUCLEOTIDE SEQUENCE [LARGE SCALE GENOMIC DNA]</scope>
    <source>
        <strain evidence="14 15">NSB1</strain>
    </source>
</reference>
<dbReference type="NCBIfam" id="TIGR04056">
    <property type="entry name" value="OMP_RagA_SusC"/>
    <property type="match status" value="1"/>
</dbReference>
<dbReference type="Gene3D" id="2.60.40.1120">
    <property type="entry name" value="Carboxypeptidase-like, regulatory domain"/>
    <property type="match status" value="1"/>
</dbReference>
<dbReference type="Proteomes" id="UP000269493">
    <property type="component" value="Unassembled WGS sequence"/>
</dbReference>
<dbReference type="Pfam" id="PF13715">
    <property type="entry name" value="CarbopepD_reg_2"/>
    <property type="match status" value="1"/>
</dbReference>
<dbReference type="InterPro" id="IPR023996">
    <property type="entry name" value="TonB-dep_OMP_SusC/RagA"/>
</dbReference>
<keyword evidence="15" id="KW-1185">Reference proteome</keyword>
<evidence type="ECO:0000256" key="7">
    <source>
        <dbReference type="ARBA" id="ARBA00023065"/>
    </source>
</evidence>
<evidence type="ECO:0000256" key="10">
    <source>
        <dbReference type="ARBA" id="ARBA00023237"/>
    </source>
</evidence>
<keyword evidence="4" id="KW-0410">Iron transport</keyword>
<keyword evidence="8" id="KW-0798">TonB box</keyword>
<dbReference type="GO" id="GO:0009279">
    <property type="term" value="C:cell outer membrane"/>
    <property type="evidence" value="ECO:0007669"/>
    <property type="project" value="UniProtKB-SubCell"/>
</dbReference>
<dbReference type="Gene3D" id="2.40.170.20">
    <property type="entry name" value="TonB-dependent receptor, beta-barrel domain"/>
    <property type="match status" value="1"/>
</dbReference>
<evidence type="ECO:0000256" key="3">
    <source>
        <dbReference type="ARBA" id="ARBA00022452"/>
    </source>
</evidence>